<dbReference type="AlphaFoldDB" id="A0A1N6KQV1"/>
<organism evidence="1 2">
    <name type="scientific">Paraburkholderia phenazinium</name>
    <dbReference type="NCBI Taxonomy" id="60549"/>
    <lineage>
        <taxon>Bacteria</taxon>
        <taxon>Pseudomonadati</taxon>
        <taxon>Pseudomonadota</taxon>
        <taxon>Betaproteobacteria</taxon>
        <taxon>Burkholderiales</taxon>
        <taxon>Burkholderiaceae</taxon>
        <taxon>Paraburkholderia</taxon>
    </lineage>
</organism>
<protein>
    <submittedName>
        <fullName evidence="1">Uncharacterized protein</fullName>
    </submittedName>
</protein>
<reference evidence="1 2" key="1">
    <citation type="submission" date="2016-11" db="EMBL/GenBank/DDBJ databases">
        <authorList>
            <person name="Jaros S."/>
            <person name="Januszkiewicz K."/>
            <person name="Wedrychowicz H."/>
        </authorList>
    </citation>
    <scope>NUCLEOTIDE SEQUENCE [LARGE SCALE GENOMIC DNA]</scope>
    <source>
        <strain evidence="1 2">GAS95</strain>
    </source>
</reference>
<proteinExistence type="predicted"/>
<dbReference type="EMBL" id="FSRU01000002">
    <property type="protein sequence ID" value="SIO58928.1"/>
    <property type="molecule type" value="Genomic_DNA"/>
</dbReference>
<sequence length="121" mass="13460">MPFDIFPTQEDQVRLAGPETKVTLISACDMNQIGLFNVREIPAAAAGGAVPSRQNGEQWIFTSSVNRAQTDSLDRVMVFVGIKRKFLTKVDDSLNGWSCPRGTPMEIIKVQHGLPVLRFKR</sequence>
<name>A0A1N6KQV1_9BURK</name>
<accession>A0A1N6KQV1</accession>
<evidence type="ECO:0000313" key="2">
    <source>
        <dbReference type="Proteomes" id="UP000185151"/>
    </source>
</evidence>
<keyword evidence="2" id="KW-1185">Reference proteome</keyword>
<dbReference type="Proteomes" id="UP000185151">
    <property type="component" value="Unassembled WGS sequence"/>
</dbReference>
<evidence type="ECO:0000313" key="1">
    <source>
        <dbReference type="EMBL" id="SIO58928.1"/>
    </source>
</evidence>
<gene>
    <name evidence="1" type="ORF">SAMN05444165_4330</name>
</gene>
<dbReference type="RefSeq" id="WP_074299023.1">
    <property type="nucleotide sequence ID" value="NZ_FSRU01000002.1"/>
</dbReference>